<dbReference type="InterPro" id="IPR009078">
    <property type="entry name" value="Ferritin-like_SF"/>
</dbReference>
<gene>
    <name evidence="11" type="ORF">SAMN04488112_10262</name>
</gene>
<keyword evidence="12" id="KW-1185">Reference proteome</keyword>
<evidence type="ECO:0000256" key="7">
    <source>
        <dbReference type="ARBA" id="ARBA00023004"/>
    </source>
</evidence>
<comment type="cofactor">
    <cofactor evidence="1">
        <name>Mn(2+)</name>
        <dbReference type="ChEBI" id="CHEBI:29035"/>
    </cofactor>
</comment>
<comment type="similarity">
    <text evidence="3">Belongs to the ribonucleoside diphosphate reductase small chain family. R2-like ligand binding oxidase subfamily.</text>
</comment>
<dbReference type="Gene3D" id="1.10.620.20">
    <property type="entry name" value="Ribonucleotide Reductase, subunit A"/>
    <property type="match status" value="1"/>
</dbReference>
<evidence type="ECO:0000256" key="2">
    <source>
        <dbReference type="ARBA" id="ARBA00001962"/>
    </source>
</evidence>
<keyword evidence="8" id="KW-0464">Manganese</keyword>
<keyword evidence="6" id="KW-0560">Oxidoreductase</keyword>
<dbReference type="GO" id="GO:0009263">
    <property type="term" value="P:deoxyribonucleotide biosynthetic process"/>
    <property type="evidence" value="ECO:0007669"/>
    <property type="project" value="InterPro"/>
</dbReference>
<dbReference type="PANTHER" id="PTHR23409">
    <property type="entry name" value="RIBONUCLEOSIDE-DIPHOSPHATE REDUCTASE SMALL CHAIN"/>
    <property type="match status" value="1"/>
</dbReference>
<dbReference type="EMBL" id="FMZA01000002">
    <property type="protein sequence ID" value="SDC01670.1"/>
    <property type="molecule type" value="Genomic_DNA"/>
</dbReference>
<protein>
    <recommendedName>
        <fullName evidence="4">R2-like ligand binding oxidase</fullName>
    </recommendedName>
    <alternativeName>
        <fullName evidence="10">Ribonucleotide reductase R2 subunit homolog</fullName>
    </alternativeName>
    <alternativeName>
        <fullName evidence="9">Ribonucleotide reductase small subunit homolog</fullName>
    </alternativeName>
</protein>
<evidence type="ECO:0000256" key="3">
    <source>
        <dbReference type="ARBA" id="ARBA00007873"/>
    </source>
</evidence>
<evidence type="ECO:0000256" key="10">
    <source>
        <dbReference type="ARBA" id="ARBA00032636"/>
    </source>
</evidence>
<dbReference type="InterPro" id="IPR000358">
    <property type="entry name" value="RNR_small_fam"/>
</dbReference>
<dbReference type="NCBIfam" id="NF006200">
    <property type="entry name" value="PRK08326.1-3"/>
    <property type="match status" value="1"/>
</dbReference>
<dbReference type="InterPro" id="IPR012348">
    <property type="entry name" value="RNR-like"/>
</dbReference>
<dbReference type="PANTHER" id="PTHR23409:SF36">
    <property type="entry name" value="R2-LIKE LIGAND BINDING OXIDASE"/>
    <property type="match status" value="1"/>
</dbReference>
<dbReference type="STRING" id="1236220.SAMN04488112_10262"/>
<dbReference type="Proteomes" id="UP000199387">
    <property type="component" value="Unassembled WGS sequence"/>
</dbReference>
<dbReference type="AlphaFoldDB" id="A0A1G6I5E2"/>
<dbReference type="SUPFAM" id="SSF47240">
    <property type="entry name" value="Ferritin-like"/>
    <property type="match status" value="1"/>
</dbReference>
<keyword evidence="5" id="KW-0479">Metal-binding</keyword>
<evidence type="ECO:0000256" key="1">
    <source>
        <dbReference type="ARBA" id="ARBA00001936"/>
    </source>
</evidence>
<evidence type="ECO:0000256" key="9">
    <source>
        <dbReference type="ARBA" id="ARBA00031672"/>
    </source>
</evidence>
<dbReference type="OrthoDB" id="5489780at2"/>
<dbReference type="NCBIfam" id="NF006202">
    <property type="entry name" value="PRK08326.1-5"/>
    <property type="match status" value="1"/>
</dbReference>
<evidence type="ECO:0000256" key="5">
    <source>
        <dbReference type="ARBA" id="ARBA00022723"/>
    </source>
</evidence>
<dbReference type="GO" id="GO:0046872">
    <property type="term" value="F:metal ion binding"/>
    <property type="evidence" value="ECO:0007669"/>
    <property type="project" value="UniProtKB-KW"/>
</dbReference>
<name>A0A1G6I5E2_9BACL</name>
<proteinExistence type="inferred from homology"/>
<reference evidence="11 12" key="1">
    <citation type="submission" date="2016-10" db="EMBL/GenBank/DDBJ databases">
        <authorList>
            <person name="de Groot N.N."/>
        </authorList>
    </citation>
    <scope>NUCLEOTIDE SEQUENCE [LARGE SCALE GENOMIC DNA]</scope>
    <source>
        <strain evidence="11 12">DSM 45514</strain>
    </source>
</reference>
<dbReference type="NCBIfam" id="NF006198">
    <property type="entry name" value="PRK08326.1-1"/>
    <property type="match status" value="1"/>
</dbReference>
<comment type="cofactor">
    <cofactor evidence="2">
        <name>Fe cation</name>
        <dbReference type="ChEBI" id="CHEBI:24875"/>
    </cofactor>
</comment>
<evidence type="ECO:0000313" key="12">
    <source>
        <dbReference type="Proteomes" id="UP000199387"/>
    </source>
</evidence>
<sequence length="296" mass="34478">MRVMQTVSEQGLDHSMLPMRLYHKAKKLGVWDPREIDLSQDRADWNRFNDVEKEMSMRLNSLFLGGEEAVTRDLLPLIQVISKEGRLEEEMFLTTFLWEEAKHVEIFRRMVDELGVTGDLSVYHSDNYKRIFYEYLPEAMDRLNRDPSPEAQAEASVTYNMIVEGMLAETGYYSTFMSFKRLGIMPGTVQAFEYLKRDESRHICYGVYLLSRLIAEHDHIWDVVNKRMELLLEPAIGVVQDIIGEVDELPFGLDKDEMIQYSMKQFGARMNALERARNLSVEKIQQATEEELGEAQ</sequence>
<evidence type="ECO:0000256" key="4">
    <source>
        <dbReference type="ARBA" id="ARBA00013559"/>
    </source>
</evidence>
<accession>A0A1G6I5E2</accession>
<dbReference type="GO" id="GO:0016491">
    <property type="term" value="F:oxidoreductase activity"/>
    <property type="evidence" value="ECO:0007669"/>
    <property type="project" value="UniProtKB-KW"/>
</dbReference>
<keyword evidence="7" id="KW-0408">Iron</keyword>
<evidence type="ECO:0000256" key="8">
    <source>
        <dbReference type="ARBA" id="ARBA00023211"/>
    </source>
</evidence>
<evidence type="ECO:0000313" key="11">
    <source>
        <dbReference type="EMBL" id="SDC01670.1"/>
    </source>
</evidence>
<dbReference type="CDD" id="cd07911">
    <property type="entry name" value="RNRR2_Rv0233_like"/>
    <property type="match status" value="1"/>
</dbReference>
<dbReference type="Pfam" id="PF00268">
    <property type="entry name" value="Ribonuc_red_sm"/>
    <property type="match status" value="1"/>
</dbReference>
<evidence type="ECO:0000256" key="6">
    <source>
        <dbReference type="ARBA" id="ARBA00023002"/>
    </source>
</evidence>
<organism evidence="11 12">
    <name type="scientific">Melghirimyces thermohalophilus</name>
    <dbReference type="NCBI Taxonomy" id="1236220"/>
    <lineage>
        <taxon>Bacteria</taxon>
        <taxon>Bacillati</taxon>
        <taxon>Bacillota</taxon>
        <taxon>Bacilli</taxon>
        <taxon>Bacillales</taxon>
        <taxon>Thermoactinomycetaceae</taxon>
        <taxon>Melghirimyces</taxon>
    </lineage>
</organism>
<dbReference type="InterPro" id="IPR033908">
    <property type="entry name" value="R2LOX"/>
</dbReference>
<dbReference type="RefSeq" id="WP_091565955.1">
    <property type="nucleotide sequence ID" value="NZ_FMZA01000002.1"/>
</dbReference>